<evidence type="ECO:0000313" key="1">
    <source>
        <dbReference type="EMBL" id="SEA92111.1"/>
    </source>
</evidence>
<proteinExistence type="predicted"/>
<dbReference type="Proteomes" id="UP000198850">
    <property type="component" value="Unassembled WGS sequence"/>
</dbReference>
<name>A0A1H4F4H3_9SPHI</name>
<dbReference type="OrthoDB" id="748379at2"/>
<dbReference type="RefSeq" id="WP_090557312.1">
    <property type="nucleotide sequence ID" value="NZ_FNRA01000007.1"/>
</dbReference>
<evidence type="ECO:0000313" key="2">
    <source>
        <dbReference type="Proteomes" id="UP000198850"/>
    </source>
</evidence>
<dbReference type="EMBL" id="FNRA01000007">
    <property type="protein sequence ID" value="SEA92111.1"/>
    <property type="molecule type" value="Genomic_DNA"/>
</dbReference>
<reference evidence="1 2" key="1">
    <citation type="submission" date="2016-10" db="EMBL/GenBank/DDBJ databases">
        <authorList>
            <person name="de Groot N.N."/>
        </authorList>
    </citation>
    <scope>NUCLEOTIDE SEQUENCE [LARGE SCALE GENOMIC DNA]</scope>
    <source>
        <strain evidence="1 2">DSM 19033</strain>
    </source>
</reference>
<sequence length="249" mass="29274">MKRINHNVLTIPMEFKVACTIYKVSEQEVLQIFIDHSSLFDSLCEEYSEGFSEATRTIAQYVQSRPGGLKRSKSLLKCKDTAITSIAGIFRLAKKKRSKLTVRRRQSQPLMNAIFETMQRLHTPTDFLYLDENTQVNLNKDICVLCELHSCYPKEYLEYFMSRISVAEAHARSAMKKPNKNFTFDLFMLIVNGLRRDSSQLLHLDEHEVDFYERMAELRLELYNIRDLEERTAILREFYLSHHQSMNLN</sequence>
<dbReference type="AlphaFoldDB" id="A0A1H4F4H3"/>
<dbReference type="STRING" id="425514.SAMN05443550_1074"/>
<protein>
    <submittedName>
        <fullName evidence="1">Uncharacterized protein</fullName>
    </submittedName>
</protein>
<keyword evidence="2" id="KW-1185">Reference proteome</keyword>
<gene>
    <name evidence="1" type="ORF">SAMN05443550_1074</name>
</gene>
<organism evidence="1 2">
    <name type="scientific">Pedobacter hartonius</name>
    <dbReference type="NCBI Taxonomy" id="425514"/>
    <lineage>
        <taxon>Bacteria</taxon>
        <taxon>Pseudomonadati</taxon>
        <taxon>Bacteroidota</taxon>
        <taxon>Sphingobacteriia</taxon>
        <taxon>Sphingobacteriales</taxon>
        <taxon>Sphingobacteriaceae</taxon>
        <taxon>Pedobacter</taxon>
    </lineage>
</organism>
<accession>A0A1H4F4H3</accession>